<reference evidence="1" key="2">
    <citation type="submission" date="2022-06" db="UniProtKB">
        <authorList>
            <consortium name="EnsemblMetazoa"/>
        </authorList>
    </citation>
    <scope>IDENTIFICATION</scope>
    <source>
        <strain evidence="1">PS312</strain>
    </source>
</reference>
<protein>
    <submittedName>
        <fullName evidence="1">Uncharacterized protein</fullName>
    </submittedName>
</protein>
<evidence type="ECO:0000313" key="2">
    <source>
        <dbReference type="Proteomes" id="UP000005239"/>
    </source>
</evidence>
<accession>A0A2A6C976</accession>
<dbReference type="AlphaFoldDB" id="A0A2A6C976"/>
<sequence>MPPLPPLPAARLAAFLRGFSSTSSVTRVAEDEPRTVRDSRFIGSRFFCCILADFKCVFMATSTPAIVPDRKTLELTIERNLDSEFKRSTEGASGHAHVH</sequence>
<gene>
    <name evidence="1" type="primary">WBGene00284807</name>
</gene>
<reference evidence="2" key="1">
    <citation type="journal article" date="2008" name="Nat. Genet.">
        <title>The Pristionchus pacificus genome provides a unique perspective on nematode lifestyle and parasitism.</title>
        <authorList>
            <person name="Dieterich C."/>
            <person name="Clifton S.W."/>
            <person name="Schuster L.N."/>
            <person name="Chinwalla A."/>
            <person name="Delehaunty K."/>
            <person name="Dinkelacker I."/>
            <person name="Fulton L."/>
            <person name="Fulton R."/>
            <person name="Godfrey J."/>
            <person name="Minx P."/>
            <person name="Mitreva M."/>
            <person name="Roeseler W."/>
            <person name="Tian H."/>
            <person name="Witte H."/>
            <person name="Yang S.P."/>
            <person name="Wilson R.K."/>
            <person name="Sommer R.J."/>
        </authorList>
    </citation>
    <scope>NUCLEOTIDE SEQUENCE [LARGE SCALE GENOMIC DNA]</scope>
    <source>
        <strain evidence="2">PS312</strain>
    </source>
</reference>
<dbReference type="EnsemblMetazoa" id="PPA46438.1">
    <property type="protein sequence ID" value="PPA46438.1"/>
    <property type="gene ID" value="WBGene00284807"/>
</dbReference>
<organism evidence="1 2">
    <name type="scientific">Pristionchus pacificus</name>
    <name type="common">Parasitic nematode worm</name>
    <dbReference type="NCBI Taxonomy" id="54126"/>
    <lineage>
        <taxon>Eukaryota</taxon>
        <taxon>Metazoa</taxon>
        <taxon>Ecdysozoa</taxon>
        <taxon>Nematoda</taxon>
        <taxon>Chromadorea</taxon>
        <taxon>Rhabditida</taxon>
        <taxon>Rhabditina</taxon>
        <taxon>Diplogasteromorpha</taxon>
        <taxon>Diplogasteroidea</taxon>
        <taxon>Neodiplogasteridae</taxon>
        <taxon>Pristionchus</taxon>
    </lineage>
</organism>
<name>A0A2A6C976_PRIPA</name>
<dbReference type="Proteomes" id="UP000005239">
    <property type="component" value="Unassembled WGS sequence"/>
</dbReference>
<keyword evidence="2" id="KW-1185">Reference proteome</keyword>
<evidence type="ECO:0000313" key="1">
    <source>
        <dbReference type="EnsemblMetazoa" id="PPA46438.1"/>
    </source>
</evidence>
<accession>A0A8R1Z6Z6</accession>
<proteinExistence type="predicted"/>